<name>A0A385YWN9_9PSED</name>
<dbReference type="Gene3D" id="1.10.3680.10">
    <property type="entry name" value="TerB-like"/>
    <property type="match status" value="1"/>
</dbReference>
<dbReference type="PROSITE" id="PS50076">
    <property type="entry name" value="DNAJ_2"/>
    <property type="match status" value="1"/>
</dbReference>
<evidence type="ECO:0000313" key="4">
    <source>
        <dbReference type="EMBL" id="AYC31335.1"/>
    </source>
</evidence>
<dbReference type="InterPro" id="IPR029024">
    <property type="entry name" value="TerB-like"/>
</dbReference>
<dbReference type="InterPro" id="IPR036869">
    <property type="entry name" value="J_dom_sf"/>
</dbReference>
<evidence type="ECO:0000256" key="2">
    <source>
        <dbReference type="SAM" id="MobiDB-lite"/>
    </source>
</evidence>
<dbReference type="SUPFAM" id="SSF158682">
    <property type="entry name" value="TerB-like"/>
    <property type="match status" value="1"/>
</dbReference>
<keyword evidence="1" id="KW-0143">Chaperone</keyword>
<dbReference type="EMBL" id="CP032419">
    <property type="protein sequence ID" value="AYC31335.1"/>
    <property type="molecule type" value="Genomic_DNA"/>
</dbReference>
<reference evidence="5" key="1">
    <citation type="submission" date="2018-09" db="EMBL/GenBank/DDBJ databases">
        <authorList>
            <person name="Zhu H."/>
        </authorList>
    </citation>
    <scope>NUCLEOTIDE SEQUENCE [LARGE SCALE GENOMIC DNA]</scope>
    <source>
        <strain evidence="5">K2W31S-8</strain>
    </source>
</reference>
<dbReference type="OrthoDB" id="9782583at2"/>
<dbReference type="Proteomes" id="UP000265560">
    <property type="component" value="Chromosome"/>
</dbReference>
<evidence type="ECO:0000313" key="5">
    <source>
        <dbReference type="Proteomes" id="UP000265560"/>
    </source>
</evidence>
<accession>A0A385YWN9</accession>
<evidence type="ECO:0000256" key="1">
    <source>
        <dbReference type="ARBA" id="ARBA00023186"/>
    </source>
</evidence>
<dbReference type="RefSeq" id="WP_119891967.1">
    <property type="nucleotide sequence ID" value="NZ_CP032419.1"/>
</dbReference>
<keyword evidence="5" id="KW-1185">Reference proteome</keyword>
<feature type="region of interest" description="Disordered" evidence="2">
    <location>
        <begin position="221"/>
        <end position="240"/>
    </location>
</feature>
<dbReference type="Gene3D" id="1.10.287.110">
    <property type="entry name" value="DnaJ domain"/>
    <property type="match status" value="1"/>
</dbReference>
<dbReference type="CDD" id="cd07316">
    <property type="entry name" value="terB_like_DjlA"/>
    <property type="match status" value="1"/>
</dbReference>
<sequence>MLWPATVIGATAGLALANIPGALLGALLGQVVDRRLRLDSWRALLSHLRGSLAAAPALDEGELLFVLLGRLAKSDGQVLEAHIQLARGEMRRLRLDEQAQRQAIDAFSRGKLGQESLRLPLERLRTRRERGEALLRACWRMAWVDGRVSSRERELLLRWGQWLGWSGEAVTALGRDYQPASQPLTHNAGTYQDALRLLGVQADSEPAAIKRAYRRLLSRHHPDKLAGSGANPARVREATEQTRELHSAYSLIRERRGFR</sequence>
<feature type="domain" description="J" evidence="3">
    <location>
        <begin position="193"/>
        <end position="259"/>
    </location>
</feature>
<evidence type="ECO:0000259" key="3">
    <source>
        <dbReference type="PROSITE" id="PS50076"/>
    </source>
</evidence>
<dbReference type="SMART" id="SM00271">
    <property type="entry name" value="DnaJ"/>
    <property type="match status" value="1"/>
</dbReference>
<dbReference type="Pfam" id="PF05099">
    <property type="entry name" value="TerB"/>
    <property type="match status" value="1"/>
</dbReference>
<protein>
    <submittedName>
        <fullName evidence="4">Molecular chaperone DjlA</fullName>
    </submittedName>
</protein>
<dbReference type="AlphaFoldDB" id="A0A385YWN9"/>
<dbReference type="Pfam" id="PF00226">
    <property type="entry name" value="DnaJ"/>
    <property type="match status" value="1"/>
</dbReference>
<dbReference type="CDD" id="cd06257">
    <property type="entry name" value="DnaJ"/>
    <property type="match status" value="1"/>
</dbReference>
<dbReference type="InterPro" id="IPR001623">
    <property type="entry name" value="DnaJ_domain"/>
</dbReference>
<dbReference type="SUPFAM" id="SSF46565">
    <property type="entry name" value="Chaperone J-domain"/>
    <property type="match status" value="1"/>
</dbReference>
<dbReference type="KEGG" id="pcav:D3880_02525"/>
<organism evidence="4 5">
    <name type="scientific">Pseudomonas cavernae</name>
    <dbReference type="NCBI Taxonomy" id="2320867"/>
    <lineage>
        <taxon>Bacteria</taxon>
        <taxon>Pseudomonadati</taxon>
        <taxon>Pseudomonadota</taxon>
        <taxon>Gammaproteobacteria</taxon>
        <taxon>Pseudomonadales</taxon>
        <taxon>Pseudomonadaceae</taxon>
        <taxon>Pseudomonas</taxon>
    </lineage>
</organism>
<dbReference type="PRINTS" id="PR00625">
    <property type="entry name" value="JDOMAIN"/>
</dbReference>
<dbReference type="InterPro" id="IPR007791">
    <property type="entry name" value="DjlA_N"/>
</dbReference>
<gene>
    <name evidence="4" type="ORF">D3880_02525</name>
</gene>
<proteinExistence type="predicted"/>